<feature type="region of interest" description="Disordered" evidence="1">
    <location>
        <begin position="488"/>
        <end position="507"/>
    </location>
</feature>
<dbReference type="EMBL" id="CP051774">
    <property type="protein sequence ID" value="QJE95050.1"/>
    <property type="molecule type" value="Genomic_DNA"/>
</dbReference>
<dbReference type="Proteomes" id="UP000501812">
    <property type="component" value="Chromosome"/>
</dbReference>
<evidence type="ECO:0000313" key="2">
    <source>
        <dbReference type="EMBL" id="QJE95050.1"/>
    </source>
</evidence>
<organism evidence="2 3">
    <name type="scientific">Luteolibacter luteus</name>
    <dbReference type="NCBI Taxonomy" id="2728835"/>
    <lineage>
        <taxon>Bacteria</taxon>
        <taxon>Pseudomonadati</taxon>
        <taxon>Verrucomicrobiota</taxon>
        <taxon>Verrucomicrobiia</taxon>
        <taxon>Verrucomicrobiales</taxon>
        <taxon>Verrucomicrobiaceae</taxon>
        <taxon>Luteolibacter</taxon>
    </lineage>
</organism>
<reference evidence="2 3" key="1">
    <citation type="submission" date="2020-04" db="EMBL/GenBank/DDBJ databases">
        <title>Luteolibacter sp. G-1-1-1 isolated from soil.</title>
        <authorList>
            <person name="Dahal R.H."/>
        </authorList>
    </citation>
    <scope>NUCLEOTIDE SEQUENCE [LARGE SCALE GENOMIC DNA]</scope>
    <source>
        <strain evidence="2 3">G-1-1-1</strain>
    </source>
</reference>
<name>A0A858RFH6_9BACT</name>
<sequence>MARLRQKPSTDAEREAFRSSIAALNDEALSALLETINATRKSPQDQDLFIAAITELAKRDPENVLSWFDPTKMERHEPGWAFVAAELGKAHPEILEKWLLGELSKGSPEVLTSCLLGGIEILKSGQGMERAIQFHAKLPKGSVDDSELVNALFMDFDRESPADAEKAARQLFTGGPLNHALYNIAMQASRKDLLEGMACAGKIADTSMRNRVLAMQFRDWFDTKPDLVMEQLGKLDAQSLAGVLKGDPQAPGSDGLVAKLGKADADGLIKMMSSLMVSSSNREVFEKAVNSISHNAPGKALDLIEGLPEGALKGTLYSSYFIRIAAANPATALQTAASLAAGESRSTAYITIGGEIGGRGFEETLRMTQTIPEADRPYFLGGAMPYLANTDPKRALELLKDPSLPITKEIRQDTISRVGGHFYQSDSASAQQWMASLPAEDQPSAMEGIANQMVTSDVEGLAKMLRSIPRNEAWANGVRVLMEDLKSSDPEMAKQWQETLSDAGFGK</sequence>
<evidence type="ECO:0000313" key="3">
    <source>
        <dbReference type="Proteomes" id="UP000501812"/>
    </source>
</evidence>
<accession>A0A858RFH6</accession>
<evidence type="ECO:0000256" key="1">
    <source>
        <dbReference type="SAM" id="MobiDB-lite"/>
    </source>
</evidence>
<dbReference type="RefSeq" id="WP_169453271.1">
    <property type="nucleotide sequence ID" value="NZ_CP051774.1"/>
</dbReference>
<dbReference type="KEGG" id="luo:HHL09_04435"/>
<protein>
    <submittedName>
        <fullName evidence="2">Uncharacterized protein</fullName>
    </submittedName>
</protein>
<gene>
    <name evidence="2" type="ORF">HHL09_04435</name>
</gene>
<proteinExistence type="predicted"/>
<dbReference type="AlphaFoldDB" id="A0A858RFH6"/>
<keyword evidence="3" id="KW-1185">Reference proteome</keyword>